<dbReference type="InterPro" id="IPR050469">
    <property type="entry name" value="Diguanylate_Cyclase"/>
</dbReference>
<dbReference type="GO" id="GO:0052621">
    <property type="term" value="F:diguanylate cyclase activity"/>
    <property type="evidence" value="ECO:0007669"/>
    <property type="project" value="TreeGrafter"/>
</dbReference>
<dbReference type="GO" id="GO:0005886">
    <property type="term" value="C:plasma membrane"/>
    <property type="evidence" value="ECO:0007669"/>
    <property type="project" value="TreeGrafter"/>
</dbReference>
<feature type="transmembrane region" description="Helical" evidence="1">
    <location>
        <begin position="36"/>
        <end position="54"/>
    </location>
</feature>
<keyword evidence="5" id="KW-1185">Reference proteome</keyword>
<name>A0A942T8Q2_9BACI</name>
<keyword evidence="1" id="KW-1133">Transmembrane helix</keyword>
<dbReference type="Proteomes" id="UP000677265">
    <property type="component" value="Unassembled WGS sequence"/>
</dbReference>
<gene>
    <name evidence="4" type="ORF">KHB02_015805</name>
    <name evidence="3" type="ORF">KHB02_43675</name>
</gene>
<protein>
    <submittedName>
        <fullName evidence="3">GGDEF domain-containing protein</fullName>
    </submittedName>
</protein>
<dbReference type="FunFam" id="3.30.70.270:FF:000001">
    <property type="entry name" value="Diguanylate cyclase domain protein"/>
    <property type="match status" value="1"/>
</dbReference>
<accession>A0A942T8Q2</accession>
<dbReference type="InterPro" id="IPR000160">
    <property type="entry name" value="GGDEF_dom"/>
</dbReference>
<feature type="transmembrane region" description="Helical" evidence="1">
    <location>
        <begin position="61"/>
        <end position="79"/>
    </location>
</feature>
<dbReference type="NCBIfam" id="TIGR00254">
    <property type="entry name" value="GGDEF"/>
    <property type="match status" value="1"/>
</dbReference>
<evidence type="ECO:0000313" key="5">
    <source>
        <dbReference type="Proteomes" id="UP000677265"/>
    </source>
</evidence>
<comment type="caution">
    <text evidence="3">The sequence shown here is derived from an EMBL/GenBank/DDBJ whole genome shotgun (WGS) entry which is preliminary data.</text>
</comment>
<dbReference type="Gene3D" id="3.30.70.270">
    <property type="match status" value="1"/>
</dbReference>
<dbReference type="EMBL" id="JAGYPE010000010">
    <property type="protein sequence ID" value="MBS4188284.1"/>
    <property type="molecule type" value="Genomic_DNA"/>
</dbReference>
<sequence length="285" mass="33178">MAKIVLKRKIVLWSIVVVFAVLPIIIAFNLKEELQRLSSFFWSLFLIPNIVIMIMYPKWKVIIGTALFFSVLKYVTHFIEEDSFNRIETVALILESFVDGAILFTVSYFVLRHNKLVKYMEKLIIVDSLTGLYNRRYFDLYMEKTIPFHQRINSPLILIMVDIDHFKKINDNYGHLCGDEALKHISDMIKRNVRTSDAYVRFGGEEFAIMLPNTDLGEGQRFAERLRKAVNQSDFTHYNEHIPISISLGVSLYKGENVEGFIEKADKALYKAKENGRNQVVIFSY</sequence>
<evidence type="ECO:0000256" key="1">
    <source>
        <dbReference type="SAM" id="Phobius"/>
    </source>
</evidence>
<dbReference type="SUPFAM" id="SSF55073">
    <property type="entry name" value="Nucleotide cyclase"/>
    <property type="match status" value="1"/>
</dbReference>
<keyword evidence="1" id="KW-0812">Transmembrane</keyword>
<dbReference type="InterPro" id="IPR043128">
    <property type="entry name" value="Rev_trsase/Diguanyl_cyclase"/>
</dbReference>
<dbReference type="CDD" id="cd01949">
    <property type="entry name" value="GGDEF"/>
    <property type="match status" value="1"/>
</dbReference>
<keyword evidence="1" id="KW-0472">Membrane</keyword>
<dbReference type="EMBL" id="JAGYPE020000028">
    <property type="protein sequence ID" value="MCH6266987.1"/>
    <property type="molecule type" value="Genomic_DNA"/>
</dbReference>
<feature type="transmembrane region" description="Helical" evidence="1">
    <location>
        <begin position="91"/>
        <end position="111"/>
    </location>
</feature>
<dbReference type="PROSITE" id="PS50887">
    <property type="entry name" value="GGDEF"/>
    <property type="match status" value="1"/>
</dbReference>
<feature type="domain" description="GGDEF" evidence="2">
    <location>
        <begin position="154"/>
        <end position="285"/>
    </location>
</feature>
<dbReference type="SMART" id="SM00267">
    <property type="entry name" value="GGDEF"/>
    <property type="match status" value="1"/>
</dbReference>
<reference evidence="3" key="1">
    <citation type="submission" date="2021-05" db="EMBL/GenBank/DDBJ databases">
        <title>Novel Bacillus species.</title>
        <authorList>
            <person name="Liu G."/>
        </authorList>
    </citation>
    <scope>NUCLEOTIDE SEQUENCE</scope>
    <source>
        <strain evidence="3 5">FJAT-50051</strain>
    </source>
</reference>
<feature type="transmembrane region" description="Helical" evidence="1">
    <location>
        <begin position="12"/>
        <end position="30"/>
    </location>
</feature>
<evidence type="ECO:0000313" key="4">
    <source>
        <dbReference type="EMBL" id="MCH6266987.1"/>
    </source>
</evidence>
<organism evidence="3">
    <name type="scientific">Neobacillus citreus</name>
    <dbReference type="NCBI Taxonomy" id="2833578"/>
    <lineage>
        <taxon>Bacteria</taxon>
        <taxon>Bacillati</taxon>
        <taxon>Bacillota</taxon>
        <taxon>Bacilli</taxon>
        <taxon>Bacillales</taxon>
        <taxon>Bacillaceae</taxon>
        <taxon>Neobacillus</taxon>
    </lineage>
</organism>
<dbReference type="PANTHER" id="PTHR45138">
    <property type="entry name" value="REGULATORY COMPONENTS OF SENSORY TRANSDUCTION SYSTEM"/>
    <property type="match status" value="1"/>
</dbReference>
<dbReference type="InterPro" id="IPR029787">
    <property type="entry name" value="Nucleotide_cyclase"/>
</dbReference>
<dbReference type="GO" id="GO:1902201">
    <property type="term" value="P:negative regulation of bacterial-type flagellum-dependent cell motility"/>
    <property type="evidence" value="ECO:0007669"/>
    <property type="project" value="TreeGrafter"/>
</dbReference>
<dbReference type="Pfam" id="PF00990">
    <property type="entry name" value="GGDEF"/>
    <property type="match status" value="1"/>
</dbReference>
<dbReference type="AlphaFoldDB" id="A0A942T8Q2"/>
<dbReference type="PANTHER" id="PTHR45138:SF9">
    <property type="entry name" value="DIGUANYLATE CYCLASE DGCM-RELATED"/>
    <property type="match status" value="1"/>
</dbReference>
<proteinExistence type="predicted"/>
<dbReference type="GO" id="GO:0043709">
    <property type="term" value="P:cell adhesion involved in single-species biofilm formation"/>
    <property type="evidence" value="ECO:0007669"/>
    <property type="project" value="TreeGrafter"/>
</dbReference>
<evidence type="ECO:0000259" key="2">
    <source>
        <dbReference type="PROSITE" id="PS50887"/>
    </source>
</evidence>
<evidence type="ECO:0000313" key="3">
    <source>
        <dbReference type="EMBL" id="MBS4188284.1"/>
    </source>
</evidence>